<dbReference type="InterPro" id="IPR003661">
    <property type="entry name" value="HisK_dim/P_dom"/>
</dbReference>
<evidence type="ECO:0000256" key="8">
    <source>
        <dbReference type="ARBA" id="ARBA00022777"/>
    </source>
</evidence>
<dbReference type="FunFam" id="1.10.287.130:FF:000038">
    <property type="entry name" value="Sensory transduction histidine kinase"/>
    <property type="match status" value="1"/>
</dbReference>
<dbReference type="InterPro" id="IPR001789">
    <property type="entry name" value="Sig_transdc_resp-reg_receiver"/>
</dbReference>
<dbReference type="GO" id="GO:0016020">
    <property type="term" value="C:membrane"/>
    <property type="evidence" value="ECO:0007669"/>
    <property type="project" value="UniProtKB-SubCell"/>
</dbReference>
<dbReference type="GO" id="GO:0005524">
    <property type="term" value="F:ATP binding"/>
    <property type="evidence" value="ECO:0007669"/>
    <property type="project" value="UniProtKB-KW"/>
</dbReference>
<dbReference type="Gene3D" id="1.10.510.10">
    <property type="entry name" value="Transferase(Phosphotransferase) domain 1"/>
    <property type="match status" value="1"/>
</dbReference>
<evidence type="ECO:0000256" key="14">
    <source>
        <dbReference type="PROSITE-ProRule" id="PRU00169"/>
    </source>
</evidence>
<dbReference type="Gene3D" id="3.30.565.10">
    <property type="entry name" value="Histidine kinase-like ATPase, C-terminal domain"/>
    <property type="match status" value="1"/>
</dbReference>
<feature type="modified residue" description="4-aspartylphosphate" evidence="14">
    <location>
        <position position="1862"/>
    </location>
</feature>
<dbReference type="EC" id="2.7.13.3" evidence="4"/>
<name>K9UKF6_CHAP6</name>
<comment type="catalytic activity">
    <reaction evidence="1">
        <text>ATP + protein L-histidine = ADP + protein N-phospho-L-histidine.</text>
        <dbReference type="EC" id="2.7.13.3"/>
    </reaction>
</comment>
<dbReference type="Pfam" id="PF00512">
    <property type="entry name" value="HisKA"/>
    <property type="match status" value="1"/>
</dbReference>
<dbReference type="PROSITE" id="PS50110">
    <property type="entry name" value="RESPONSE_REGULATORY"/>
    <property type="match status" value="1"/>
</dbReference>
<evidence type="ECO:0000256" key="10">
    <source>
        <dbReference type="ARBA" id="ARBA00023012"/>
    </source>
</evidence>
<keyword evidence="10" id="KW-0902">Two-component regulatory system</keyword>
<evidence type="ECO:0000313" key="19">
    <source>
        <dbReference type="EMBL" id="AFY95275.1"/>
    </source>
</evidence>
<dbReference type="PANTHER" id="PTHR43642">
    <property type="entry name" value="HYBRID SIGNAL TRANSDUCTION HISTIDINE KINASE G"/>
    <property type="match status" value="1"/>
</dbReference>
<dbReference type="InterPro" id="IPR011006">
    <property type="entry name" value="CheY-like_superfamily"/>
</dbReference>
<evidence type="ECO:0000256" key="5">
    <source>
        <dbReference type="ARBA" id="ARBA00022553"/>
    </source>
</evidence>
<dbReference type="Pfam" id="PF00072">
    <property type="entry name" value="Response_reg"/>
    <property type="match status" value="1"/>
</dbReference>
<evidence type="ECO:0000259" key="16">
    <source>
        <dbReference type="PROSITE" id="PS50011"/>
    </source>
</evidence>
<evidence type="ECO:0000256" key="7">
    <source>
        <dbReference type="ARBA" id="ARBA00022741"/>
    </source>
</evidence>
<dbReference type="EMBL" id="CP003600">
    <property type="protein sequence ID" value="AFY95275.1"/>
    <property type="molecule type" value="Genomic_DNA"/>
</dbReference>
<dbReference type="eggNOG" id="COG0745">
    <property type="taxonomic scope" value="Bacteria"/>
</dbReference>
<feature type="domain" description="Histidine kinase" evidence="17">
    <location>
        <begin position="1545"/>
        <end position="1770"/>
    </location>
</feature>
<dbReference type="Pfam" id="PF02518">
    <property type="entry name" value="HATPase_c"/>
    <property type="match status" value="1"/>
</dbReference>
<dbReference type="SUPFAM" id="SSF56112">
    <property type="entry name" value="Protein kinase-like (PK-like)"/>
    <property type="match status" value="1"/>
</dbReference>
<dbReference type="Pfam" id="PF13191">
    <property type="entry name" value="AAA_16"/>
    <property type="match status" value="1"/>
</dbReference>
<evidence type="ECO:0000259" key="17">
    <source>
        <dbReference type="PROSITE" id="PS50109"/>
    </source>
</evidence>
<dbReference type="Gene3D" id="1.10.287.130">
    <property type="match status" value="1"/>
</dbReference>
<dbReference type="InterPro" id="IPR004358">
    <property type="entry name" value="Sig_transdc_His_kin-like_C"/>
</dbReference>
<dbReference type="InterPro" id="IPR008271">
    <property type="entry name" value="Ser/Thr_kinase_AS"/>
</dbReference>
<evidence type="ECO:0000256" key="3">
    <source>
        <dbReference type="ARBA" id="ARBA00006402"/>
    </source>
</evidence>
<dbReference type="InterPro" id="IPR003594">
    <property type="entry name" value="HATPase_dom"/>
</dbReference>
<dbReference type="InterPro" id="IPR003018">
    <property type="entry name" value="GAF"/>
</dbReference>
<dbReference type="InterPro" id="IPR027417">
    <property type="entry name" value="P-loop_NTPase"/>
</dbReference>
<evidence type="ECO:0000256" key="1">
    <source>
        <dbReference type="ARBA" id="ARBA00000085"/>
    </source>
</evidence>
<comment type="subcellular location">
    <subcellularLocation>
        <location evidence="2">Membrane</location>
    </subcellularLocation>
</comment>
<dbReference type="PROSITE" id="PS50109">
    <property type="entry name" value="HIS_KIN"/>
    <property type="match status" value="1"/>
</dbReference>
<dbReference type="InterPro" id="IPR011009">
    <property type="entry name" value="Kinase-like_dom_sf"/>
</dbReference>
<gene>
    <name evidence="19" type="ORF">Cha6605_4339</name>
</gene>
<dbReference type="Pfam" id="PF00069">
    <property type="entry name" value="Pkinase"/>
    <property type="match status" value="1"/>
</dbReference>
<keyword evidence="11" id="KW-0472">Membrane</keyword>
<dbReference type="STRING" id="1173020.Cha6605_4339"/>
<dbReference type="PATRIC" id="fig|1173020.3.peg.4968"/>
<evidence type="ECO:0000313" key="20">
    <source>
        <dbReference type="Proteomes" id="UP000010366"/>
    </source>
</evidence>
<evidence type="ECO:0000259" key="18">
    <source>
        <dbReference type="PROSITE" id="PS50110"/>
    </source>
</evidence>
<keyword evidence="12" id="KW-0131">Cell cycle</keyword>
<evidence type="ECO:0000256" key="9">
    <source>
        <dbReference type="ARBA" id="ARBA00022840"/>
    </source>
</evidence>
<dbReference type="CDD" id="cd00082">
    <property type="entry name" value="HisKA"/>
    <property type="match status" value="1"/>
</dbReference>
<keyword evidence="15" id="KW-0175">Coiled coil</keyword>
<dbReference type="SUPFAM" id="SSF47384">
    <property type="entry name" value="Homodimeric domain of signal transducing histidine kinase"/>
    <property type="match status" value="1"/>
</dbReference>
<dbReference type="PRINTS" id="PR00344">
    <property type="entry name" value="BCTRLSENSOR"/>
</dbReference>
<dbReference type="InterPro" id="IPR041664">
    <property type="entry name" value="AAA_16"/>
</dbReference>
<keyword evidence="6" id="KW-0808">Transferase</keyword>
<dbReference type="Gene3D" id="3.40.50.2300">
    <property type="match status" value="1"/>
</dbReference>
<dbReference type="RefSeq" id="WP_015161382.1">
    <property type="nucleotide sequence ID" value="NC_019697.1"/>
</dbReference>
<feature type="coiled-coil region" evidence="15">
    <location>
        <begin position="1504"/>
        <end position="1538"/>
    </location>
</feature>
<dbReference type="FunFam" id="3.30.565.10:FF:000010">
    <property type="entry name" value="Sensor histidine kinase RcsC"/>
    <property type="match status" value="1"/>
</dbReference>
<dbReference type="eggNOG" id="COG2205">
    <property type="taxonomic scope" value="Bacteria"/>
</dbReference>
<keyword evidence="8" id="KW-0418">Kinase</keyword>
<dbReference type="GO" id="GO:0000155">
    <property type="term" value="F:phosphorelay sensor kinase activity"/>
    <property type="evidence" value="ECO:0007669"/>
    <property type="project" value="InterPro"/>
</dbReference>
<dbReference type="SUPFAM" id="SSF55874">
    <property type="entry name" value="ATPase domain of HSP90 chaperone/DNA topoisomerase II/histidine kinase"/>
    <property type="match status" value="1"/>
</dbReference>
<evidence type="ECO:0000256" key="2">
    <source>
        <dbReference type="ARBA" id="ARBA00004370"/>
    </source>
</evidence>
<dbReference type="KEGG" id="cmp:Cha6605_4339"/>
<dbReference type="SMART" id="SM00065">
    <property type="entry name" value="GAF"/>
    <property type="match status" value="1"/>
</dbReference>
<dbReference type="PANTHER" id="PTHR43642:SF1">
    <property type="entry name" value="HYBRID SIGNAL TRANSDUCTION HISTIDINE KINASE G"/>
    <property type="match status" value="1"/>
</dbReference>
<dbReference type="InterPro" id="IPR053159">
    <property type="entry name" value="Hybrid_Histidine_Kinase"/>
</dbReference>
<evidence type="ECO:0000256" key="15">
    <source>
        <dbReference type="SAM" id="Coils"/>
    </source>
</evidence>
<dbReference type="Pfam" id="PF01590">
    <property type="entry name" value="GAF"/>
    <property type="match status" value="1"/>
</dbReference>
<dbReference type="InterPro" id="IPR005467">
    <property type="entry name" value="His_kinase_dom"/>
</dbReference>
<keyword evidence="20" id="KW-1185">Reference proteome</keyword>
<dbReference type="SMART" id="SM00448">
    <property type="entry name" value="REC"/>
    <property type="match status" value="1"/>
</dbReference>
<protein>
    <recommendedName>
        <fullName evidence="13">Circadian input-output histidine kinase CikA</fullName>
        <ecNumber evidence="4">2.7.13.3</ecNumber>
    </recommendedName>
</protein>
<comment type="similarity">
    <text evidence="3">In the N-terminal section; belongs to the phytochrome family.</text>
</comment>
<dbReference type="PROSITE" id="PS00108">
    <property type="entry name" value="PROTEIN_KINASE_ST"/>
    <property type="match status" value="1"/>
</dbReference>
<feature type="domain" description="Protein kinase" evidence="16">
    <location>
        <begin position="11"/>
        <end position="278"/>
    </location>
</feature>
<dbReference type="Gene3D" id="3.40.50.300">
    <property type="entry name" value="P-loop containing nucleotide triphosphate hydrolases"/>
    <property type="match status" value="1"/>
</dbReference>
<keyword evidence="7" id="KW-0547">Nucleotide-binding</keyword>
<evidence type="ECO:0000256" key="11">
    <source>
        <dbReference type="ARBA" id="ARBA00023136"/>
    </source>
</evidence>
<dbReference type="InterPro" id="IPR029016">
    <property type="entry name" value="GAF-like_dom_sf"/>
</dbReference>
<accession>K9UKF6</accession>
<proteinExistence type="inferred from homology"/>
<dbReference type="InterPro" id="IPR000719">
    <property type="entry name" value="Prot_kinase_dom"/>
</dbReference>
<dbReference type="eggNOG" id="COG3899">
    <property type="taxonomic scope" value="Bacteria"/>
</dbReference>
<reference evidence="19 20" key="1">
    <citation type="submission" date="2012-05" db="EMBL/GenBank/DDBJ databases">
        <title>Finished chromosome of genome of Chamaesiphon sp. PCC 6605.</title>
        <authorList>
            <consortium name="US DOE Joint Genome Institute"/>
            <person name="Gugger M."/>
            <person name="Coursin T."/>
            <person name="Rippka R."/>
            <person name="Tandeau De Marsac N."/>
            <person name="Huntemann M."/>
            <person name="Wei C.-L."/>
            <person name="Han J."/>
            <person name="Detter J.C."/>
            <person name="Han C."/>
            <person name="Tapia R."/>
            <person name="Chen A."/>
            <person name="Kyrpides N."/>
            <person name="Mavromatis K."/>
            <person name="Markowitz V."/>
            <person name="Szeto E."/>
            <person name="Ivanova N."/>
            <person name="Pagani I."/>
            <person name="Pati A."/>
            <person name="Goodwin L."/>
            <person name="Nordberg H.P."/>
            <person name="Cantor M.N."/>
            <person name="Hua S.X."/>
            <person name="Woyke T."/>
            <person name="Kerfeld C.A."/>
        </authorList>
    </citation>
    <scope>NUCLEOTIDE SEQUENCE [LARGE SCALE GENOMIC DNA]</scope>
    <source>
        <strain evidence="20">ATCC 27169 / PCC 6605</strain>
    </source>
</reference>
<dbReference type="SUPFAM" id="SSF55781">
    <property type="entry name" value="GAF domain-like"/>
    <property type="match status" value="1"/>
</dbReference>
<keyword evidence="9" id="KW-0067">ATP-binding</keyword>
<sequence>MMKTSVHVPGYQIAEEIYVGNRTLLYRGVRESDLHPVTIKLLRSKFPSFERLMQFRHQYDIGKDLNLPNVIKTLALEPYQNAYALILEDCGSISLKSYLDKSGAFGNEPQKLIAFLQIAIQIADALEGLYRQRVIHKDIKPGNILIHPETQHVKLIDFGLSSLLPKETQQIEHANMLAGTLAYMSPEQTGRMNRGIDYRSDFYTLGVTCYELLTGQLPFISNDPMELVHSHIAKPAVPVHQIAPQIPLPISQFVSKLMSKNAEDRYQNALGLRYDLEICLARLQATGKIELFELGERDPSDRFTIPEKLYGREPEVAVLLNAFERVSKGITEMLLVAGSSGVGKTVVIQEVHRPIVRQRGYFIKGKYDQFGRNIPFSAFGQAFGGLMRNLLCESDAQLLVWKTEILNIVGEYGQVLIDVIPELERIIGKQLPVPELTGSSAQQRFNLLMQKFVRLFATAAHPLVLFLDDLQWADLASLNLLQLLMQDTGYLLVLGAYRDNEVSPVHPAILAIDEIAKTGINVDTIRLESLTTEGLSQLVAGALNCSLLHAQPLAKLVALKTQGNPFFATQFLKSLHEDGLITFDRVSHNSDVGGWSCDVAKVKALALTDDVVEFMALQLQKLPTATQSAISLAACIGSQFDLDTLAIVLERSPAETAAILWEGLQNNLLIPTTEVYKFFTRSDVQSVSTTAANPFYRFLHDRVQQAAYSLIPDDCKQATHLKIGQLLYQKSSEIARAEKLFDIVGHLNLAQTLITQPHQRVSLAKLNLTAGKKARAATAYAAANTYLRSGIALLAIDCWETQYQLTLDLHVAAAEAAYLEGNLDGMEDISVIVLRSAQMISDKVKIYKIQIAALTANGKMQDAISVGRSALAQLGIEFPISPDEAGTVQALQKLSHQLEGIQIEDLLYLPVMKDLQPSQTIELLADIGAPIFVGMPPLLPILSSMMVNLSLQFGNTLASSIGYVNHGLVLSAFFGDVKAGYRFGKLALNLADRMNAQEFKGRIAFLFAAWIQHRQEIIGKTIPNLKYAYTDIKASGDSLVTGYTISCYFDAHLISGVELITWEGEISPYSKDLEQIKQYSAQAYLEMKRQIAQNLLAKGNDRVDCLVGSAYDETVMIPKHLEDGDLTALAYAYIYKLMLAYLFGNYSAALENITKGKLYLQAVSGMIQIPVFHFYAALTHLALYPERSELERIETLAQVEIHQGTIDLWAQNAPMNYLHKWDLIEAEKQRVLGNKAGAIEHYDRAIEGAKEYQFVHEEALANELAGKFYLGWGKDKLAQSYMMEAYYCYGRWGAKAKVVQLKTLYPQLLASITNQESVEVVEPEVTDVTNSVMCDSTFLDLESLLKASRNISQQVKLELLITNLLEIVIATAGADKCVLFLKTEDSLQLVAKVELEHKTQLLSPIPFEESTDIAVSLVNQVGRSLEPILLTDAHQLMQYSGDEYLQQYRPKSVLCTPILDRGNLVGILYLENQVTVDLFARPRLETLEILIAQAAISIENAKLYSRLEASVVELEHKVEQRTSQLKLAKEAAEEANRSKTMFFNNMSHELRTPLNAILGMSEGLIEQVYGTLNPKQLRCIQVIENSGNHLLALIDDILDLAKMEAGKLEIYREPTDIDRLCEDSLSFIKPQADKKQIQLAVNLPPHLPKVEIDERRIRQVLINLLGNAVKFTPESGRIGIGVDYFNATEAVPALLQLTVTDTGIGIAPEHLNKLFQPFAQIDSEFNRKAQGTGLGLNLVRQIVKLHGGKVSVTSEVNVGSRFTIDLPCGNLGSLVSFDRDPTAEARVPFLSQVALDRQLALTANSRPPKRGTQILIVDDDRSTVETVSDYLETKGYNIIVAKNGREAIEQAKLHHPEAILMDIQMPVLDGLAAIAQLRNDPEFAKLPILALTAANLDGDRERCLAAGASQYISKPIALQMLASTIQEVVACT</sequence>
<dbReference type="SMART" id="SM00220">
    <property type="entry name" value="S_TKc"/>
    <property type="match status" value="1"/>
</dbReference>
<organism evidence="19 20">
    <name type="scientific">Chamaesiphon minutus (strain ATCC 27169 / PCC 6605)</name>
    <dbReference type="NCBI Taxonomy" id="1173020"/>
    <lineage>
        <taxon>Bacteria</taxon>
        <taxon>Bacillati</taxon>
        <taxon>Cyanobacteriota</taxon>
        <taxon>Cyanophyceae</taxon>
        <taxon>Gomontiellales</taxon>
        <taxon>Chamaesiphonaceae</taxon>
        <taxon>Chamaesiphon</taxon>
    </lineage>
</organism>
<evidence type="ECO:0000256" key="13">
    <source>
        <dbReference type="ARBA" id="ARBA00074306"/>
    </source>
</evidence>
<dbReference type="SUPFAM" id="SSF52172">
    <property type="entry name" value="CheY-like"/>
    <property type="match status" value="1"/>
</dbReference>
<evidence type="ECO:0000256" key="4">
    <source>
        <dbReference type="ARBA" id="ARBA00012438"/>
    </source>
</evidence>
<dbReference type="Proteomes" id="UP000010366">
    <property type="component" value="Chromosome"/>
</dbReference>
<dbReference type="Gene3D" id="3.30.450.40">
    <property type="match status" value="1"/>
</dbReference>
<dbReference type="HOGENOM" id="CLU_000445_34_2_3"/>
<feature type="domain" description="Response regulatory" evidence="18">
    <location>
        <begin position="1813"/>
        <end position="1929"/>
    </location>
</feature>
<dbReference type="eggNOG" id="COG0515">
    <property type="taxonomic scope" value="Bacteria"/>
</dbReference>
<dbReference type="CDD" id="cd16922">
    <property type="entry name" value="HATPase_EvgS-ArcB-TorS-like"/>
    <property type="match status" value="1"/>
</dbReference>
<keyword evidence="5 14" id="KW-0597">Phosphoprotein</keyword>
<dbReference type="SUPFAM" id="SSF52540">
    <property type="entry name" value="P-loop containing nucleoside triphosphate hydrolases"/>
    <property type="match status" value="1"/>
</dbReference>
<evidence type="ECO:0000256" key="6">
    <source>
        <dbReference type="ARBA" id="ARBA00022679"/>
    </source>
</evidence>
<evidence type="ECO:0000256" key="12">
    <source>
        <dbReference type="ARBA" id="ARBA00023306"/>
    </source>
</evidence>
<dbReference type="InterPro" id="IPR036890">
    <property type="entry name" value="HATPase_C_sf"/>
</dbReference>
<dbReference type="InterPro" id="IPR036097">
    <property type="entry name" value="HisK_dim/P_sf"/>
</dbReference>
<dbReference type="PROSITE" id="PS50011">
    <property type="entry name" value="PROTEIN_KINASE_DOM"/>
    <property type="match status" value="1"/>
</dbReference>
<dbReference type="SMART" id="SM00388">
    <property type="entry name" value="HisKA"/>
    <property type="match status" value="1"/>
</dbReference>
<dbReference type="OrthoDB" id="573511at2"/>
<dbReference type="CDD" id="cd14014">
    <property type="entry name" value="STKc_PknB_like"/>
    <property type="match status" value="1"/>
</dbReference>
<dbReference type="SMART" id="SM00387">
    <property type="entry name" value="HATPase_c"/>
    <property type="match status" value="1"/>
</dbReference>